<organism evidence="2 3">
    <name type="scientific">Roseovarius tolerans</name>
    <dbReference type="NCBI Taxonomy" id="74031"/>
    <lineage>
        <taxon>Bacteria</taxon>
        <taxon>Pseudomonadati</taxon>
        <taxon>Pseudomonadota</taxon>
        <taxon>Alphaproteobacteria</taxon>
        <taxon>Rhodobacterales</taxon>
        <taxon>Roseobacteraceae</taxon>
        <taxon>Roseovarius</taxon>
    </lineage>
</organism>
<evidence type="ECO:0000313" key="3">
    <source>
        <dbReference type="Proteomes" id="UP000037046"/>
    </source>
</evidence>
<gene>
    <name evidence="2" type="ORF">ROTO_29880</name>
</gene>
<accession>A0A0L6CS01</accession>
<dbReference type="RefSeq" id="WP_152911680.1">
    <property type="nucleotide sequence ID" value="NZ_CP118494.1"/>
</dbReference>
<sequence>MNANSYMTWALFGAAGGAGFGLFAVPLIYILINLFDGGVTFGETVRFAVANGAVWGVLGLLAGVFFWVIYMIQRPPRED</sequence>
<evidence type="ECO:0000313" key="2">
    <source>
        <dbReference type="EMBL" id="KNX40481.1"/>
    </source>
</evidence>
<dbReference type="EMBL" id="LGVV01000051">
    <property type="protein sequence ID" value="KNX40481.1"/>
    <property type="molecule type" value="Genomic_DNA"/>
</dbReference>
<dbReference type="STRING" id="74031.SAMN04488077_11312"/>
<name>A0A0L6CS01_9RHOB</name>
<reference evidence="3" key="1">
    <citation type="submission" date="2015-07" db="EMBL/GenBank/DDBJ databases">
        <title>Draft Genome Sequence of Roseovarius tolerans EL-164, a producer of N-Acylated Alanine Methyl Esters (NAMEs).</title>
        <authorList>
            <person name="Voget S."/>
            <person name="Bruns H."/>
            <person name="Wagner-Doebler I."/>
            <person name="Schulz S."/>
            <person name="Daniel R."/>
        </authorList>
    </citation>
    <scope>NUCLEOTIDE SEQUENCE [LARGE SCALE GENOMIC DNA]</scope>
    <source>
        <strain evidence="3">EL-164</strain>
    </source>
</reference>
<evidence type="ECO:0000256" key="1">
    <source>
        <dbReference type="SAM" id="Phobius"/>
    </source>
</evidence>
<dbReference type="AlphaFoldDB" id="A0A0L6CS01"/>
<keyword evidence="3" id="KW-1185">Reference proteome</keyword>
<feature type="transmembrane region" description="Helical" evidence="1">
    <location>
        <begin position="52"/>
        <end position="72"/>
    </location>
</feature>
<protein>
    <submittedName>
        <fullName evidence="2">Uncharacterized protein</fullName>
    </submittedName>
</protein>
<dbReference type="PATRIC" id="fig|74031.6.peg.3046"/>
<proteinExistence type="predicted"/>
<dbReference type="Proteomes" id="UP000037046">
    <property type="component" value="Unassembled WGS sequence"/>
</dbReference>
<keyword evidence="1" id="KW-1133">Transmembrane helix</keyword>
<keyword evidence="1" id="KW-0812">Transmembrane</keyword>
<keyword evidence="1" id="KW-0472">Membrane</keyword>
<feature type="transmembrane region" description="Helical" evidence="1">
    <location>
        <begin position="9"/>
        <end position="32"/>
    </location>
</feature>
<comment type="caution">
    <text evidence="2">The sequence shown here is derived from an EMBL/GenBank/DDBJ whole genome shotgun (WGS) entry which is preliminary data.</text>
</comment>